<dbReference type="Proteomes" id="UP000648239">
    <property type="component" value="Unassembled WGS sequence"/>
</dbReference>
<dbReference type="Pfam" id="PF13424">
    <property type="entry name" value="TPR_12"/>
    <property type="match status" value="1"/>
</dbReference>
<dbReference type="AlphaFoldDB" id="A0A8J7CEX9"/>
<keyword evidence="2 3" id="KW-0802">TPR repeat</keyword>
<proteinExistence type="predicted"/>
<evidence type="ECO:0000256" key="3">
    <source>
        <dbReference type="PROSITE-ProRule" id="PRU00339"/>
    </source>
</evidence>
<dbReference type="PROSITE" id="PS50005">
    <property type="entry name" value="TPR"/>
    <property type="match status" value="1"/>
</dbReference>
<dbReference type="InterPro" id="IPR011990">
    <property type="entry name" value="TPR-like_helical_dom_sf"/>
</dbReference>
<evidence type="ECO:0000313" key="6">
    <source>
        <dbReference type="Proteomes" id="UP000648239"/>
    </source>
</evidence>
<keyword evidence="4" id="KW-0732">Signal</keyword>
<evidence type="ECO:0000313" key="5">
    <source>
        <dbReference type="EMBL" id="MBD3868774.1"/>
    </source>
</evidence>
<gene>
    <name evidence="5" type="ORF">IFK94_11670</name>
</gene>
<dbReference type="Pfam" id="PF13374">
    <property type="entry name" value="TPR_10"/>
    <property type="match status" value="1"/>
</dbReference>
<dbReference type="SUPFAM" id="SSF48452">
    <property type="entry name" value="TPR-like"/>
    <property type="match status" value="1"/>
</dbReference>
<feature type="signal peptide" evidence="4">
    <location>
        <begin position="1"/>
        <end position="22"/>
    </location>
</feature>
<dbReference type="PANTHER" id="PTHR45641:SF19">
    <property type="entry name" value="NEPHROCYSTIN-3"/>
    <property type="match status" value="1"/>
</dbReference>
<sequence length="191" mass="21110">MRFRIFLATVTILAMMPATAIGAVDWAESWTEAMAGAARAWPAGADPATARDRYGAALDLVIKHGSGTLRHARTLDELAYLNLMDGAEELAESLYLESIPMLERLLGPDQPRLATSIHNLGVLYLRTGKNDEAEPWIREALRIWTSSFGPDHPDTARANRSLAVLMRRRGQDDEADRLERLAGPFLKAAEE</sequence>
<dbReference type="InterPro" id="IPR019734">
    <property type="entry name" value="TPR_rpt"/>
</dbReference>
<organism evidence="5 6">
    <name type="scientific">Candidatus Polarisedimenticola svalbardensis</name>
    <dbReference type="NCBI Taxonomy" id="2886004"/>
    <lineage>
        <taxon>Bacteria</taxon>
        <taxon>Pseudomonadati</taxon>
        <taxon>Acidobacteriota</taxon>
        <taxon>Candidatus Polarisedimenticolia</taxon>
        <taxon>Candidatus Polarisedimenticolales</taxon>
        <taxon>Candidatus Polarisedimenticolaceae</taxon>
        <taxon>Candidatus Polarisedimenticola</taxon>
    </lineage>
</organism>
<dbReference type="Gene3D" id="1.25.40.10">
    <property type="entry name" value="Tetratricopeptide repeat domain"/>
    <property type="match status" value="1"/>
</dbReference>
<feature type="repeat" description="TPR" evidence="3">
    <location>
        <begin position="114"/>
        <end position="147"/>
    </location>
</feature>
<evidence type="ECO:0000256" key="2">
    <source>
        <dbReference type="ARBA" id="ARBA00022803"/>
    </source>
</evidence>
<evidence type="ECO:0000256" key="4">
    <source>
        <dbReference type="SAM" id="SignalP"/>
    </source>
</evidence>
<feature type="chain" id="PRO_5035280336" evidence="4">
    <location>
        <begin position="23"/>
        <end position="191"/>
    </location>
</feature>
<comment type="caution">
    <text evidence="5">The sequence shown here is derived from an EMBL/GenBank/DDBJ whole genome shotgun (WGS) entry which is preliminary data.</text>
</comment>
<name>A0A8J7CEX9_9BACT</name>
<evidence type="ECO:0000256" key="1">
    <source>
        <dbReference type="ARBA" id="ARBA00022737"/>
    </source>
</evidence>
<accession>A0A8J7CEX9</accession>
<reference evidence="5 6" key="1">
    <citation type="submission" date="2020-08" db="EMBL/GenBank/DDBJ databases">
        <title>Acidobacteriota in marine sediments use diverse sulfur dissimilation pathways.</title>
        <authorList>
            <person name="Wasmund K."/>
        </authorList>
    </citation>
    <scope>NUCLEOTIDE SEQUENCE [LARGE SCALE GENOMIC DNA]</scope>
    <source>
        <strain evidence="5">MAG AM4</strain>
    </source>
</reference>
<protein>
    <submittedName>
        <fullName evidence="5">Tetratricopeptide repeat protein</fullName>
    </submittedName>
</protein>
<dbReference type="EMBL" id="JACXWD010000042">
    <property type="protein sequence ID" value="MBD3868774.1"/>
    <property type="molecule type" value="Genomic_DNA"/>
</dbReference>
<dbReference type="PANTHER" id="PTHR45641">
    <property type="entry name" value="TETRATRICOPEPTIDE REPEAT PROTEIN (AFU_ORTHOLOGUE AFUA_6G03870)"/>
    <property type="match status" value="1"/>
</dbReference>
<keyword evidence="1" id="KW-0677">Repeat</keyword>